<dbReference type="PANTHER" id="PTHR46128">
    <property type="entry name" value="MITOCHONDRIAL GROUP I INTRON SPLICING FACTOR CCM1"/>
    <property type="match status" value="1"/>
</dbReference>
<gene>
    <name evidence="4" type="ORF">Nepgr_019364</name>
</gene>
<name>A0AAD3STA4_NEPGR</name>
<evidence type="ECO:0008006" key="6">
    <source>
        <dbReference type="Google" id="ProtNLM"/>
    </source>
</evidence>
<sequence>MVEMGLVPLTMDCNRIFKTLSSENSIQFATLYFNLVVEVGPNPNLMTFSTLIYTFCKQKRLDKAFHLYCSMIQKVVTPNLVVYNILIENLFKHGKLEAGQHFLCEVLDYGTKFDVVIFSSIIGAFVWIENFRRAVEVYYAILMANILPNIVTYNNFIDGLCKKGQILEGKLTDTVLYNV</sequence>
<dbReference type="InterPro" id="IPR050872">
    <property type="entry name" value="PPR_P_subfamily"/>
</dbReference>
<comment type="caution">
    <text evidence="4">The sequence shown here is derived from an EMBL/GenBank/DDBJ whole genome shotgun (WGS) entry which is preliminary data.</text>
</comment>
<comment type="similarity">
    <text evidence="1">Belongs to the PPR family. P subfamily.</text>
</comment>
<dbReference type="Pfam" id="PF13041">
    <property type="entry name" value="PPR_2"/>
    <property type="match status" value="2"/>
</dbReference>
<dbReference type="InterPro" id="IPR011990">
    <property type="entry name" value="TPR-like_helical_dom_sf"/>
</dbReference>
<reference evidence="4" key="1">
    <citation type="submission" date="2023-05" db="EMBL/GenBank/DDBJ databases">
        <title>Nepenthes gracilis genome sequencing.</title>
        <authorList>
            <person name="Fukushima K."/>
        </authorList>
    </citation>
    <scope>NUCLEOTIDE SEQUENCE</scope>
    <source>
        <strain evidence="4">SING2019-196</strain>
    </source>
</reference>
<dbReference type="InterPro" id="IPR002885">
    <property type="entry name" value="PPR_rpt"/>
</dbReference>
<dbReference type="Proteomes" id="UP001279734">
    <property type="component" value="Unassembled WGS sequence"/>
</dbReference>
<feature type="repeat" description="PPR" evidence="3">
    <location>
        <begin position="44"/>
        <end position="78"/>
    </location>
</feature>
<evidence type="ECO:0000256" key="1">
    <source>
        <dbReference type="ARBA" id="ARBA00007626"/>
    </source>
</evidence>
<protein>
    <recommendedName>
        <fullName evidence="6">Pentatricopeptide repeat-containing protein</fullName>
    </recommendedName>
</protein>
<proteinExistence type="inferred from homology"/>
<dbReference type="NCBIfam" id="TIGR00756">
    <property type="entry name" value="PPR"/>
    <property type="match status" value="1"/>
</dbReference>
<accession>A0AAD3STA4</accession>
<dbReference type="EMBL" id="BSYO01000018">
    <property type="protein sequence ID" value="GMH17523.1"/>
    <property type="molecule type" value="Genomic_DNA"/>
</dbReference>
<organism evidence="4 5">
    <name type="scientific">Nepenthes gracilis</name>
    <name type="common">Slender pitcher plant</name>
    <dbReference type="NCBI Taxonomy" id="150966"/>
    <lineage>
        <taxon>Eukaryota</taxon>
        <taxon>Viridiplantae</taxon>
        <taxon>Streptophyta</taxon>
        <taxon>Embryophyta</taxon>
        <taxon>Tracheophyta</taxon>
        <taxon>Spermatophyta</taxon>
        <taxon>Magnoliopsida</taxon>
        <taxon>eudicotyledons</taxon>
        <taxon>Gunneridae</taxon>
        <taxon>Pentapetalae</taxon>
        <taxon>Caryophyllales</taxon>
        <taxon>Nepenthaceae</taxon>
        <taxon>Nepenthes</taxon>
    </lineage>
</organism>
<dbReference type="Gene3D" id="1.25.40.10">
    <property type="entry name" value="Tetratricopeptide repeat domain"/>
    <property type="match status" value="2"/>
</dbReference>
<evidence type="ECO:0000256" key="2">
    <source>
        <dbReference type="ARBA" id="ARBA00022737"/>
    </source>
</evidence>
<keyword evidence="5" id="KW-1185">Reference proteome</keyword>
<dbReference type="PROSITE" id="PS51375">
    <property type="entry name" value="PPR"/>
    <property type="match status" value="1"/>
</dbReference>
<evidence type="ECO:0000313" key="4">
    <source>
        <dbReference type="EMBL" id="GMH17523.1"/>
    </source>
</evidence>
<dbReference type="AlphaFoldDB" id="A0AAD3STA4"/>
<evidence type="ECO:0000256" key="3">
    <source>
        <dbReference type="PROSITE-ProRule" id="PRU00708"/>
    </source>
</evidence>
<evidence type="ECO:0000313" key="5">
    <source>
        <dbReference type="Proteomes" id="UP001279734"/>
    </source>
</evidence>
<dbReference type="PANTHER" id="PTHR46128:SF211">
    <property type="entry name" value="PENTACOTRIPEPTIDE-REPEAT REGION OF PRORP DOMAIN-CONTAINING PROTEIN"/>
    <property type="match status" value="1"/>
</dbReference>
<keyword evidence="2" id="KW-0677">Repeat</keyword>